<dbReference type="SUPFAM" id="SSF55811">
    <property type="entry name" value="Nudix"/>
    <property type="match status" value="1"/>
</dbReference>
<dbReference type="OrthoDB" id="10249920at2759"/>
<keyword evidence="1" id="KW-0378">Hydrolase</keyword>
<gene>
    <name evidence="3" type="ORF">ALEPTO_LOCUS3884</name>
</gene>
<dbReference type="InterPro" id="IPR000086">
    <property type="entry name" value="NUDIX_hydrolase_dom"/>
</dbReference>
<dbReference type="Pfam" id="PF00293">
    <property type="entry name" value="NUDIX"/>
    <property type="match status" value="1"/>
</dbReference>
<evidence type="ECO:0000259" key="2">
    <source>
        <dbReference type="PROSITE" id="PS51462"/>
    </source>
</evidence>
<name>A0A9N9F4I3_9GLOM</name>
<dbReference type="PROSITE" id="PS51462">
    <property type="entry name" value="NUDIX"/>
    <property type="match status" value="1"/>
</dbReference>
<dbReference type="InterPro" id="IPR015797">
    <property type="entry name" value="NUDIX_hydrolase-like_dom_sf"/>
</dbReference>
<accession>A0A9N9F4I3</accession>
<dbReference type="AlphaFoldDB" id="A0A9N9F4I3"/>
<dbReference type="Gene3D" id="3.90.79.10">
    <property type="entry name" value="Nucleoside Triphosphate Pyrophosphohydrolase"/>
    <property type="match status" value="1"/>
</dbReference>
<dbReference type="GO" id="GO:0006753">
    <property type="term" value="P:nucleoside phosphate metabolic process"/>
    <property type="evidence" value="ECO:0007669"/>
    <property type="project" value="TreeGrafter"/>
</dbReference>
<evidence type="ECO:0000256" key="1">
    <source>
        <dbReference type="ARBA" id="ARBA00022801"/>
    </source>
</evidence>
<sequence>MTSNTHVDLISLTEQNGQNRIKSVSKPKLIRKLGSGKWLELDEIEYTDPVSNIARRWEVCRRKKNKVSHQKEPAKEVREIIDAVDIHATIIQQTQPIDPQIILVIQYRPAIGKYCVEFPSGLIDHPDETPEHAAIRELKEETGYTGTVKSVSPPICYEAGLTDSSTRMVCMEIDASLPENIIPKQQLEEDEWSVTVLKVSIKNLYSTLQELEKTLAIDSRLYAYALGIHMTQTLLLIKLTDGDCHLVSQHYFQHQVIPNFNLSIGDKPY</sequence>
<keyword evidence="4" id="KW-1185">Reference proteome</keyword>
<reference evidence="3" key="1">
    <citation type="submission" date="2021-06" db="EMBL/GenBank/DDBJ databases">
        <authorList>
            <person name="Kallberg Y."/>
            <person name="Tangrot J."/>
            <person name="Rosling A."/>
        </authorList>
    </citation>
    <scope>NUCLEOTIDE SEQUENCE</scope>
    <source>
        <strain evidence="3">FL130A</strain>
    </source>
</reference>
<protein>
    <submittedName>
        <fullName evidence="3">3152_t:CDS:1</fullName>
    </submittedName>
</protein>
<proteinExistence type="predicted"/>
<dbReference type="CDD" id="cd18888">
    <property type="entry name" value="NUDIX_ADPRase_Nudt5"/>
    <property type="match status" value="1"/>
</dbReference>
<evidence type="ECO:0000313" key="4">
    <source>
        <dbReference type="Proteomes" id="UP000789508"/>
    </source>
</evidence>
<dbReference type="GO" id="GO:0019693">
    <property type="term" value="P:ribose phosphate metabolic process"/>
    <property type="evidence" value="ECO:0007669"/>
    <property type="project" value="TreeGrafter"/>
</dbReference>
<dbReference type="PANTHER" id="PTHR11839">
    <property type="entry name" value="UDP/ADP-SUGAR PYROPHOSPHATASE"/>
    <property type="match status" value="1"/>
</dbReference>
<dbReference type="Proteomes" id="UP000789508">
    <property type="component" value="Unassembled WGS sequence"/>
</dbReference>
<organism evidence="3 4">
    <name type="scientific">Ambispora leptoticha</name>
    <dbReference type="NCBI Taxonomy" id="144679"/>
    <lineage>
        <taxon>Eukaryota</taxon>
        <taxon>Fungi</taxon>
        <taxon>Fungi incertae sedis</taxon>
        <taxon>Mucoromycota</taxon>
        <taxon>Glomeromycotina</taxon>
        <taxon>Glomeromycetes</taxon>
        <taxon>Archaeosporales</taxon>
        <taxon>Ambisporaceae</taxon>
        <taxon>Ambispora</taxon>
    </lineage>
</organism>
<dbReference type="GO" id="GO:0016787">
    <property type="term" value="F:hydrolase activity"/>
    <property type="evidence" value="ECO:0007669"/>
    <property type="project" value="UniProtKB-KW"/>
</dbReference>
<dbReference type="PANTHER" id="PTHR11839:SF1">
    <property type="entry name" value="ADP-SUGAR PYROPHOSPHATASE"/>
    <property type="match status" value="1"/>
</dbReference>
<dbReference type="EMBL" id="CAJVPS010000789">
    <property type="protein sequence ID" value="CAG8509195.1"/>
    <property type="molecule type" value="Genomic_DNA"/>
</dbReference>
<evidence type="ECO:0000313" key="3">
    <source>
        <dbReference type="EMBL" id="CAG8509195.1"/>
    </source>
</evidence>
<comment type="caution">
    <text evidence="3">The sequence shown here is derived from an EMBL/GenBank/DDBJ whole genome shotgun (WGS) entry which is preliminary data.</text>
</comment>
<feature type="domain" description="Nudix hydrolase" evidence="2">
    <location>
        <begin position="84"/>
        <end position="221"/>
    </location>
</feature>